<evidence type="ECO:0000313" key="5">
    <source>
        <dbReference type="Proteomes" id="UP001189429"/>
    </source>
</evidence>
<evidence type="ECO:0000259" key="3">
    <source>
        <dbReference type="Pfam" id="PF00857"/>
    </source>
</evidence>
<reference evidence="4" key="1">
    <citation type="submission" date="2023-10" db="EMBL/GenBank/DDBJ databases">
        <authorList>
            <person name="Chen Y."/>
            <person name="Shah S."/>
            <person name="Dougan E. K."/>
            <person name="Thang M."/>
            <person name="Chan C."/>
        </authorList>
    </citation>
    <scope>NUCLEOTIDE SEQUENCE [LARGE SCALE GENOMIC DNA]</scope>
</reference>
<dbReference type="InterPro" id="IPR050272">
    <property type="entry name" value="Isochorismatase-like_hydrls"/>
</dbReference>
<comment type="caution">
    <text evidence="4">The sequence shown here is derived from an EMBL/GenBank/DDBJ whole genome shotgun (WGS) entry which is preliminary data.</text>
</comment>
<dbReference type="EMBL" id="CAUYUJ010002397">
    <property type="protein sequence ID" value="CAK0800599.1"/>
    <property type="molecule type" value="Genomic_DNA"/>
</dbReference>
<accession>A0ABN9QB00</accession>
<organism evidence="4 5">
    <name type="scientific">Prorocentrum cordatum</name>
    <dbReference type="NCBI Taxonomy" id="2364126"/>
    <lineage>
        <taxon>Eukaryota</taxon>
        <taxon>Sar</taxon>
        <taxon>Alveolata</taxon>
        <taxon>Dinophyceae</taxon>
        <taxon>Prorocentrales</taxon>
        <taxon>Prorocentraceae</taxon>
        <taxon>Prorocentrum</taxon>
    </lineage>
</organism>
<dbReference type="Proteomes" id="UP001189429">
    <property type="component" value="Unassembled WGS sequence"/>
</dbReference>
<dbReference type="CDD" id="cd00431">
    <property type="entry name" value="cysteine_hydrolases"/>
    <property type="match status" value="1"/>
</dbReference>
<dbReference type="InterPro" id="IPR000868">
    <property type="entry name" value="Isochorismatase-like_dom"/>
</dbReference>
<protein>
    <recommendedName>
        <fullName evidence="3">Isochorismatase-like domain-containing protein</fullName>
    </recommendedName>
</protein>
<dbReference type="PANTHER" id="PTHR43540:SF16">
    <property type="entry name" value="ISOCHORISMATASE-LIKE DOMAIN-CONTAINING PROTEIN"/>
    <property type="match status" value="1"/>
</dbReference>
<feature type="domain" description="Isochorismatase-like" evidence="3">
    <location>
        <begin position="24"/>
        <end position="210"/>
    </location>
</feature>
<dbReference type="PANTHER" id="PTHR43540">
    <property type="entry name" value="PEROXYUREIDOACRYLATE/UREIDOACRYLATE AMIDOHYDROLASE-RELATED"/>
    <property type="match status" value="1"/>
</dbReference>
<name>A0ABN9QB00_9DINO</name>
<dbReference type="Pfam" id="PF00857">
    <property type="entry name" value="Isochorismatase"/>
    <property type="match status" value="1"/>
</dbReference>
<evidence type="ECO:0000256" key="2">
    <source>
        <dbReference type="ARBA" id="ARBA00022801"/>
    </source>
</evidence>
<gene>
    <name evidence="4" type="ORF">PCOR1329_LOCUS8708</name>
</gene>
<evidence type="ECO:0000313" key="4">
    <source>
        <dbReference type="EMBL" id="CAK0800599.1"/>
    </source>
</evidence>
<dbReference type="SUPFAM" id="SSF52499">
    <property type="entry name" value="Isochorismatase-like hydrolases"/>
    <property type="match status" value="1"/>
</dbReference>
<evidence type="ECO:0000256" key="1">
    <source>
        <dbReference type="ARBA" id="ARBA00006336"/>
    </source>
</evidence>
<proteinExistence type="inferred from homology"/>
<dbReference type="Gene3D" id="3.40.50.850">
    <property type="entry name" value="Isochorismatase-like"/>
    <property type="match status" value="1"/>
</dbReference>
<dbReference type="InterPro" id="IPR036380">
    <property type="entry name" value="Isochorismatase-like_sf"/>
</dbReference>
<comment type="similarity">
    <text evidence="1">Belongs to the isochorismatase family.</text>
</comment>
<sequence length="588" mass="64547">MSMQGYRTHASPGRGGLGIDPRKTAALFIEFQNEFTTPGGKLHPQVKENMDSTGMLANASQLAKDLRALGVKVFHAPISFAEDGSDNPNRYLGILGGCDNDKLFTRGTWNAEICNAMTPQPEDILVKGKRGLSAFPNTNLEESLKAHNIETIALGGFMANCCVESTMREACEKGFNLVTLTDCVATTSSAGYKAAVEITYPFFSTPMNAASFLANVKAAVCLYKSPSNSSAKRPRLDKPQHKTFAFDRIADDVFQAGPWFVDVRQGVQGDRVVVRSGEHELRRYLTFGEASGMMGRGIPAMCDCIYFKKMPEPGKSTEPFGWMCNMTVVRLPAPEGGCVLYSPVLGPCGTIDEVVAALTEHSLLPVRIILSPTPQHHLALSAYQQAFPDAFYICGKASGQMPPLTRKRRDLRFDGVISSSCSDEAVLSAPVVDREGSDPASDTRQADMWQLLQSVFHICVLDDNRTGEITLFHKLSKTLIISDLLYKSNPDIVGPGGKFTHYATPGWFAEGQEDEFYGHPQDNSGGLLPSYRTHPRMRSIDIPGMRRSLDKLLAFQFQRVLACHTDPIEGAEARGLIKRAWAWVWDSV</sequence>
<keyword evidence="5" id="KW-1185">Reference proteome</keyword>
<keyword evidence="2" id="KW-0378">Hydrolase</keyword>